<evidence type="ECO:0000313" key="2">
    <source>
        <dbReference type="Proteomes" id="UP000789920"/>
    </source>
</evidence>
<proteinExistence type="predicted"/>
<comment type="caution">
    <text evidence="1">The sequence shown here is derived from an EMBL/GenBank/DDBJ whole genome shotgun (WGS) entry which is preliminary data.</text>
</comment>
<accession>A0ACA9SNE6</accession>
<sequence length="93" mass="11259">RFEIEPKQVREWLNKKYEFMSAASYLLTLNSGRRAQFLLLEERLVKWINERHNEQYAVIQNIVVRKAKILAETNEFKNTYSNIDSFKFSKSWL</sequence>
<protein>
    <submittedName>
        <fullName evidence="1">31601_t:CDS:1</fullName>
    </submittedName>
</protein>
<feature type="non-terminal residue" evidence="1">
    <location>
        <position position="93"/>
    </location>
</feature>
<evidence type="ECO:0000313" key="1">
    <source>
        <dbReference type="EMBL" id="CAG8843444.1"/>
    </source>
</evidence>
<keyword evidence="2" id="KW-1185">Reference proteome</keyword>
<feature type="non-terminal residue" evidence="1">
    <location>
        <position position="1"/>
    </location>
</feature>
<dbReference type="Proteomes" id="UP000789920">
    <property type="component" value="Unassembled WGS sequence"/>
</dbReference>
<name>A0ACA9SNE6_9GLOM</name>
<reference evidence="1" key="1">
    <citation type="submission" date="2021-06" db="EMBL/GenBank/DDBJ databases">
        <authorList>
            <person name="Kallberg Y."/>
            <person name="Tangrot J."/>
            <person name="Rosling A."/>
        </authorList>
    </citation>
    <scope>NUCLEOTIDE SEQUENCE</scope>
    <source>
        <strain evidence="1">MA461A</strain>
    </source>
</reference>
<gene>
    <name evidence="1" type="ORF">RPERSI_LOCUS32764</name>
</gene>
<dbReference type="EMBL" id="CAJVQC010138398">
    <property type="protein sequence ID" value="CAG8843444.1"/>
    <property type="molecule type" value="Genomic_DNA"/>
</dbReference>
<organism evidence="1 2">
    <name type="scientific">Racocetra persica</name>
    <dbReference type="NCBI Taxonomy" id="160502"/>
    <lineage>
        <taxon>Eukaryota</taxon>
        <taxon>Fungi</taxon>
        <taxon>Fungi incertae sedis</taxon>
        <taxon>Mucoromycota</taxon>
        <taxon>Glomeromycotina</taxon>
        <taxon>Glomeromycetes</taxon>
        <taxon>Diversisporales</taxon>
        <taxon>Gigasporaceae</taxon>
        <taxon>Racocetra</taxon>
    </lineage>
</organism>